<feature type="chain" id="PRO_5004744671" evidence="6">
    <location>
        <begin position="22"/>
        <end position="245"/>
    </location>
</feature>
<dbReference type="OrthoDB" id="9131059at2"/>
<dbReference type="RefSeq" id="WP_023653611.1">
    <property type="nucleotide sequence ID" value="NZ_CAHS01000006.1"/>
</dbReference>
<sequence>MRYFLHWVSFIFLFNSLELQATVMPLQDRVLFNSTDSNRRLLIVNNDSHAPVLLQSWVDDGSAGDINKEKNYPFAVIPAVARMTPGKILNLKILPTEKMLDLPRDRESVFWINLYEISGVKRSQQAKNANKIEVGLNTQLKIIYRPFKSSMDINSIGGAIKIRFTDNGHSLELSNPTPYYVTPVSVKVKLLAGEKSLKLGMDRMIAPFGNKSFGLPEVMNSQNLTVKYTLVDDTGKEAVFTKPLN</sequence>
<dbReference type="PRINTS" id="PR00969">
    <property type="entry name" value="CHAPERONPILI"/>
</dbReference>
<dbReference type="SUPFAM" id="SSF49354">
    <property type="entry name" value="PapD-like"/>
    <property type="match status" value="1"/>
</dbReference>
<keyword evidence="5" id="KW-0143">Chaperone</keyword>
<dbReference type="Proteomes" id="UP000018217">
    <property type="component" value="Unassembled WGS sequence"/>
</dbReference>
<dbReference type="Gene3D" id="2.60.40.10">
    <property type="entry name" value="Immunoglobulins"/>
    <property type="match status" value="2"/>
</dbReference>
<evidence type="ECO:0000256" key="1">
    <source>
        <dbReference type="ARBA" id="ARBA00004418"/>
    </source>
</evidence>
<dbReference type="InterPro" id="IPR013783">
    <property type="entry name" value="Ig-like_fold"/>
</dbReference>
<evidence type="ECO:0000313" key="10">
    <source>
        <dbReference type="Proteomes" id="UP000018217"/>
    </source>
</evidence>
<gene>
    <name evidence="9" type="primary">ecpD</name>
    <name evidence="9" type="ORF">EPIR_0403</name>
</gene>
<dbReference type="GO" id="GO:0071555">
    <property type="term" value="P:cell wall organization"/>
    <property type="evidence" value="ECO:0007669"/>
    <property type="project" value="InterPro"/>
</dbReference>
<dbReference type="InterPro" id="IPR036316">
    <property type="entry name" value="Pili_assmbl_chap_C_dom_sf"/>
</dbReference>
<feature type="domain" description="Pili assembly chaperone N-terminal" evidence="7">
    <location>
        <begin position="27"/>
        <end position="146"/>
    </location>
</feature>
<feature type="domain" description="Pili assembly chaperone C-terminal" evidence="8">
    <location>
        <begin position="174"/>
        <end position="236"/>
    </location>
</feature>
<comment type="caution">
    <text evidence="9">The sequence shown here is derived from an EMBL/GenBank/DDBJ whole genome shotgun (WGS) entry which is preliminary data.</text>
</comment>
<dbReference type="InterPro" id="IPR016148">
    <property type="entry name" value="Pili_assmbl_chaperone_C"/>
</dbReference>
<name>V5Z477_9GAMM</name>
<dbReference type="InterPro" id="IPR050643">
    <property type="entry name" value="Periplasmic_pilus_chap"/>
</dbReference>
<dbReference type="InterPro" id="IPR001829">
    <property type="entry name" value="Pili_assmbl_chaperone_bac"/>
</dbReference>
<keyword evidence="4" id="KW-0574">Periplasm</keyword>
<dbReference type="Pfam" id="PF00345">
    <property type="entry name" value="PapD_N"/>
    <property type="match status" value="1"/>
</dbReference>
<dbReference type="PANTHER" id="PTHR30251">
    <property type="entry name" value="PILUS ASSEMBLY CHAPERONE"/>
    <property type="match status" value="1"/>
</dbReference>
<keyword evidence="3 6" id="KW-0732">Signal</keyword>
<keyword evidence="10" id="KW-1185">Reference proteome</keyword>
<dbReference type="Pfam" id="PF02753">
    <property type="entry name" value="PapD_C"/>
    <property type="match status" value="1"/>
</dbReference>
<dbReference type="InterPro" id="IPR008962">
    <property type="entry name" value="PapD-like_sf"/>
</dbReference>
<dbReference type="GO" id="GO:0030288">
    <property type="term" value="C:outer membrane-bounded periplasmic space"/>
    <property type="evidence" value="ECO:0007669"/>
    <property type="project" value="InterPro"/>
</dbReference>
<organism evidence="9 10">
    <name type="scientific">Erwinia piriflorinigrans CFBP 5888</name>
    <dbReference type="NCBI Taxonomy" id="1161919"/>
    <lineage>
        <taxon>Bacteria</taxon>
        <taxon>Pseudomonadati</taxon>
        <taxon>Pseudomonadota</taxon>
        <taxon>Gammaproteobacteria</taxon>
        <taxon>Enterobacterales</taxon>
        <taxon>Erwiniaceae</taxon>
        <taxon>Erwinia</taxon>
    </lineage>
</organism>
<dbReference type="InterPro" id="IPR016147">
    <property type="entry name" value="Pili_assmbl_chaperone_N"/>
</dbReference>
<evidence type="ECO:0000256" key="5">
    <source>
        <dbReference type="ARBA" id="ARBA00023186"/>
    </source>
</evidence>
<comment type="subcellular location">
    <subcellularLocation>
        <location evidence="1">Periplasm</location>
    </subcellularLocation>
</comment>
<evidence type="ECO:0000313" key="9">
    <source>
        <dbReference type="EMBL" id="CCG85768.1"/>
    </source>
</evidence>
<evidence type="ECO:0000259" key="8">
    <source>
        <dbReference type="Pfam" id="PF02753"/>
    </source>
</evidence>
<reference evidence="9 10" key="1">
    <citation type="journal article" date="2013" name="Syst. Appl. Microbiol.">
        <title>Phylogenetic position and virulence apparatus of the pear flower necrosis pathogen Erwinia piriflorinigrans CFBP 5888T as assessed by comparative genomics.</title>
        <authorList>
            <person name="Smits T.H."/>
            <person name="Rezzonico F."/>
            <person name="Lopez M.M."/>
            <person name="Blom J."/>
            <person name="Goesmann A."/>
            <person name="Frey J.E."/>
            <person name="Duffy B."/>
        </authorList>
    </citation>
    <scope>NUCLEOTIDE SEQUENCE [LARGE SCALE GENOMIC DNA]</scope>
    <source>
        <strain evidence="10">CFBP5888</strain>
    </source>
</reference>
<dbReference type="EMBL" id="CAHS01000006">
    <property type="protein sequence ID" value="CCG85768.1"/>
    <property type="molecule type" value="Genomic_DNA"/>
</dbReference>
<accession>V5Z477</accession>
<evidence type="ECO:0000256" key="4">
    <source>
        <dbReference type="ARBA" id="ARBA00022764"/>
    </source>
</evidence>
<comment type="similarity">
    <text evidence="2">Belongs to the periplasmic pilus chaperone family.</text>
</comment>
<feature type="signal peptide" evidence="6">
    <location>
        <begin position="1"/>
        <end position="21"/>
    </location>
</feature>
<protein>
    <submittedName>
        <fullName evidence="9">Putative fimbrial chaperone yraI</fullName>
    </submittedName>
</protein>
<evidence type="ECO:0000256" key="6">
    <source>
        <dbReference type="SAM" id="SignalP"/>
    </source>
</evidence>
<evidence type="ECO:0000259" key="7">
    <source>
        <dbReference type="Pfam" id="PF00345"/>
    </source>
</evidence>
<evidence type="ECO:0000256" key="3">
    <source>
        <dbReference type="ARBA" id="ARBA00022729"/>
    </source>
</evidence>
<proteinExistence type="inferred from homology"/>
<dbReference type="AlphaFoldDB" id="V5Z477"/>
<dbReference type="PANTHER" id="PTHR30251:SF7">
    <property type="entry name" value="FIMBRIAE CHAPARONE"/>
    <property type="match status" value="1"/>
</dbReference>
<evidence type="ECO:0000256" key="2">
    <source>
        <dbReference type="ARBA" id="ARBA00007399"/>
    </source>
</evidence>
<dbReference type="STRING" id="1161919.EPIR_0403"/>
<dbReference type="SUPFAM" id="SSF49584">
    <property type="entry name" value="Periplasmic chaperone C-domain"/>
    <property type="match status" value="1"/>
</dbReference>